<dbReference type="Pfam" id="PF00005">
    <property type="entry name" value="ABC_tran"/>
    <property type="match status" value="1"/>
</dbReference>
<organism evidence="6 7">
    <name type="scientific">Alcaligenes pakistanensis</name>
    <dbReference type="NCBI Taxonomy" id="1482717"/>
    <lineage>
        <taxon>Bacteria</taxon>
        <taxon>Pseudomonadati</taxon>
        <taxon>Pseudomonadota</taxon>
        <taxon>Betaproteobacteria</taxon>
        <taxon>Burkholderiales</taxon>
        <taxon>Alcaligenaceae</taxon>
        <taxon>Alcaligenes</taxon>
    </lineage>
</organism>
<dbReference type="InterPro" id="IPR003439">
    <property type="entry name" value="ABC_transporter-like_ATP-bd"/>
</dbReference>
<evidence type="ECO:0000259" key="5">
    <source>
        <dbReference type="PROSITE" id="PS50893"/>
    </source>
</evidence>
<comment type="caution">
    <text evidence="6">The sequence shown here is derived from an EMBL/GenBank/DDBJ whole genome shotgun (WGS) entry which is preliminary data.</text>
</comment>
<protein>
    <submittedName>
        <fullName evidence="6">ABC transporter ATP-binding protein</fullName>
    </submittedName>
</protein>
<dbReference type="PROSITE" id="PS00211">
    <property type="entry name" value="ABC_TRANSPORTER_1"/>
    <property type="match status" value="1"/>
</dbReference>
<keyword evidence="2" id="KW-0472">Membrane</keyword>
<dbReference type="PANTHER" id="PTHR42939:SF1">
    <property type="entry name" value="ABC TRANSPORTER ATP-BINDING PROTEIN ALBC-RELATED"/>
    <property type="match status" value="1"/>
</dbReference>
<dbReference type="InterPro" id="IPR051782">
    <property type="entry name" value="ABC_Transporter_VariousFunc"/>
</dbReference>
<keyword evidence="2" id="KW-1003">Cell membrane</keyword>
<evidence type="ECO:0000313" key="7">
    <source>
        <dbReference type="Proteomes" id="UP000608923"/>
    </source>
</evidence>
<dbReference type="AlphaFoldDB" id="A0A8H9IIE7"/>
<dbReference type="InterPro" id="IPR003593">
    <property type="entry name" value="AAA+_ATPase"/>
</dbReference>
<accession>A0A8H9IIE7</accession>
<dbReference type="PROSITE" id="PS50893">
    <property type="entry name" value="ABC_TRANSPORTER_2"/>
    <property type="match status" value="1"/>
</dbReference>
<dbReference type="Gene3D" id="3.40.50.300">
    <property type="entry name" value="P-loop containing nucleotide triphosphate hydrolases"/>
    <property type="match status" value="1"/>
</dbReference>
<keyword evidence="3" id="KW-0547">Nucleotide-binding</keyword>
<evidence type="ECO:0000313" key="6">
    <source>
        <dbReference type="EMBL" id="GHC50438.1"/>
    </source>
</evidence>
<evidence type="ECO:0000256" key="2">
    <source>
        <dbReference type="ARBA" id="ARBA00022475"/>
    </source>
</evidence>
<evidence type="ECO:0000256" key="1">
    <source>
        <dbReference type="ARBA" id="ARBA00022448"/>
    </source>
</evidence>
<dbReference type="InterPro" id="IPR017871">
    <property type="entry name" value="ABC_transporter-like_CS"/>
</dbReference>
<evidence type="ECO:0000256" key="3">
    <source>
        <dbReference type="ARBA" id="ARBA00022741"/>
    </source>
</evidence>
<reference evidence="7" key="1">
    <citation type="journal article" date="2019" name="Int. J. Syst. Evol. Microbiol.">
        <title>The Global Catalogue of Microorganisms (GCM) 10K type strain sequencing project: providing services to taxonomists for standard genome sequencing and annotation.</title>
        <authorList>
            <consortium name="The Broad Institute Genomics Platform"/>
            <consortium name="The Broad Institute Genome Sequencing Center for Infectious Disease"/>
            <person name="Wu L."/>
            <person name="Ma J."/>
        </authorList>
    </citation>
    <scope>NUCLEOTIDE SEQUENCE [LARGE SCALE GENOMIC DNA]</scope>
    <source>
        <strain evidence="7">KCTC 42083</strain>
    </source>
</reference>
<dbReference type="EMBL" id="BMZN01000003">
    <property type="protein sequence ID" value="GHC50438.1"/>
    <property type="molecule type" value="Genomic_DNA"/>
</dbReference>
<evidence type="ECO:0000256" key="4">
    <source>
        <dbReference type="ARBA" id="ARBA00022840"/>
    </source>
</evidence>
<dbReference type="SUPFAM" id="SSF52540">
    <property type="entry name" value="P-loop containing nucleoside triphosphate hydrolases"/>
    <property type="match status" value="1"/>
</dbReference>
<name>A0A8H9IIE7_9BURK</name>
<dbReference type="PANTHER" id="PTHR42939">
    <property type="entry name" value="ABC TRANSPORTER ATP-BINDING PROTEIN ALBC-RELATED"/>
    <property type="match status" value="1"/>
</dbReference>
<feature type="domain" description="ABC transporter" evidence="5">
    <location>
        <begin position="13"/>
        <end position="240"/>
    </location>
</feature>
<dbReference type="Proteomes" id="UP000608923">
    <property type="component" value="Unassembled WGS sequence"/>
</dbReference>
<keyword evidence="4 6" id="KW-0067">ATP-binding</keyword>
<dbReference type="GO" id="GO:0005524">
    <property type="term" value="F:ATP binding"/>
    <property type="evidence" value="ECO:0007669"/>
    <property type="project" value="UniProtKB-KW"/>
</dbReference>
<sequence>MTPSTKHTATAPVALSNVSKLYGQQRAADAVNFELYPGQCTVLAGHNGAGKSTVIKLILGLIRADEGQVTLLEHDAGSSQAARLRAHIGYLPETVALHPALTGTETLAFYARLKGLPTSDNQALLSRVGIAQAAHKRVGTYSKGMRQRLALAQTLLGKPRVLLLDEPTTGLDPASRLLFYDIVQELRDAGATILLSTHALAEMERLADRIIVMQQGRKIADGTLSELRQHAGLPVRIRLTVEHIPDSVPQNWKAIGLNRLERHCTEAEKIQILREAHAIPGLNDLELESPGLDELYAHFLKREDY</sequence>
<proteinExistence type="predicted"/>
<dbReference type="InterPro" id="IPR027417">
    <property type="entry name" value="P-loop_NTPase"/>
</dbReference>
<keyword evidence="1" id="KW-0813">Transport</keyword>
<gene>
    <name evidence="6" type="ORF">GCM10010096_23010</name>
</gene>
<dbReference type="CDD" id="cd03230">
    <property type="entry name" value="ABC_DR_subfamily_A"/>
    <property type="match status" value="1"/>
</dbReference>
<keyword evidence="7" id="KW-1185">Reference proteome</keyword>
<dbReference type="SMART" id="SM00382">
    <property type="entry name" value="AAA"/>
    <property type="match status" value="1"/>
</dbReference>
<dbReference type="GO" id="GO:0016887">
    <property type="term" value="F:ATP hydrolysis activity"/>
    <property type="evidence" value="ECO:0007669"/>
    <property type="project" value="InterPro"/>
</dbReference>
<dbReference type="RefSeq" id="WP_189392683.1">
    <property type="nucleotide sequence ID" value="NZ_BMZN01000003.1"/>
</dbReference>